<dbReference type="Gene3D" id="1.10.1200.10">
    <property type="entry name" value="ACP-like"/>
    <property type="match status" value="1"/>
</dbReference>
<dbReference type="Proteomes" id="UP000011058">
    <property type="component" value="Chromosome"/>
</dbReference>
<dbReference type="FunFam" id="3.40.50.12780:FF:000012">
    <property type="entry name" value="Non-ribosomal peptide synthetase"/>
    <property type="match status" value="1"/>
</dbReference>
<evidence type="ECO:0000313" key="4">
    <source>
        <dbReference type="EMBL" id="CCH00456.1"/>
    </source>
</evidence>
<dbReference type="PATRIC" id="fig|1166018.3.peg.4207"/>
<dbReference type="KEGG" id="fae:FAES_2447"/>
<dbReference type="FunFam" id="3.40.50.980:FF:000001">
    <property type="entry name" value="Non-ribosomal peptide synthetase"/>
    <property type="match status" value="1"/>
</dbReference>
<dbReference type="InterPro" id="IPR020806">
    <property type="entry name" value="PKS_PP-bd"/>
</dbReference>
<dbReference type="InterPro" id="IPR045851">
    <property type="entry name" value="AMP-bd_C_sf"/>
</dbReference>
<dbReference type="Gene3D" id="2.30.38.10">
    <property type="entry name" value="Luciferase, Domain 3"/>
    <property type="match status" value="1"/>
</dbReference>
<dbReference type="EMBL" id="HE796683">
    <property type="protein sequence ID" value="CCH00456.1"/>
    <property type="molecule type" value="Genomic_DNA"/>
</dbReference>
<gene>
    <name evidence="4" type="primary">mcnE</name>
    <name evidence="4" type="ORF">FAES_2447</name>
</gene>
<dbReference type="CDD" id="cd05930">
    <property type="entry name" value="A_NRPS"/>
    <property type="match status" value="1"/>
</dbReference>
<dbReference type="Pfam" id="PF00501">
    <property type="entry name" value="AMP-binding"/>
    <property type="match status" value="1"/>
</dbReference>
<accession>I0K8K3</accession>
<sequence>MALRFADDTLTYQDLQEQANRVAHALLAMGIQRGDRVGLAIDRSLPLIASMLGILKAGAAYVPVDPQHPTDRITYSLTDAGCVVLLTSAAHQGRFALPGAREVVIDAFWPTLATYPATPPTQAPSGDDLAYILYTSGTTGRPKGVPIRHHSLVNLLLSLQQEPGLLPTDRVALTTTIAFDVSMAEIFLPLLVGAEAVMVDAATMRNAEQLATLLTDETITCINTTPSTLRMLLAVGWPGNKNLRIITAGEALPLDLARQLTARCRDLWNYYGPTEATVYVTGKQILPTDDRITIGFPIANTRIYIIDEAGQLATDGQAGEICIAGAGVADGYYNRPELTAEKFIDNPFSDEPDRLYRTGDLGRYLNGNSPKTSEVYYMGRLDHQVKMRGYRIELGEIEHQLTQLASIRAAAVVAHEDTLGEKQLVAYVVPELAYRQPAGTEQTTAVAPELVRTWRQQLGQHVPDYMVPGAFVVLPELPLTPNGKIDRKALPAPTTGQRTHRLANHHTLTPDEALVANIWAQVLPTELLSLDDNFFELGGNSMIAVQVMARLEKQTGRRLPLASLFQFPTIRALAGLLQADADVISWKSLVPIRSAGSREPLYIVHGAGLNVLLFNAVAQHLHPDQPVFGLQARGLNGIDKPFRTITEMASAYIDEIVQHNPSGPYSLSGFSFGGIVAYEMARQLQEQGRNVSLIALFDTYAHDAGGTHSGLRVRGQAVGLNFMKLRHTLQLVADQGVRQAARYKMEAVDQRFIRQYWRVKDSRRPDHWLRRRLIRSYWNLRFGGAQQQEALFDTTFRIEAINAAALKQFVLMPANLTVHLFRATIQTFYLDDYAHYGWTNYALGGVHVHDVPGEHSYIFAPPNDKAFAVKLQAVLDTRHQ</sequence>
<dbReference type="eggNOG" id="COG1020">
    <property type="taxonomic scope" value="Bacteria"/>
</dbReference>
<dbReference type="FunFam" id="3.30.300.30:FF:000010">
    <property type="entry name" value="Enterobactin synthetase component F"/>
    <property type="match status" value="1"/>
</dbReference>
<dbReference type="GO" id="GO:0044550">
    <property type="term" value="P:secondary metabolite biosynthetic process"/>
    <property type="evidence" value="ECO:0007669"/>
    <property type="project" value="UniProtKB-ARBA"/>
</dbReference>
<keyword evidence="1" id="KW-0596">Phosphopantetheine</keyword>
<dbReference type="HOGENOM" id="CLU_000022_2_13_10"/>
<dbReference type="EC" id="5.1.1.11" evidence="4"/>
<feature type="domain" description="Carrier" evidence="3">
    <location>
        <begin position="506"/>
        <end position="581"/>
    </location>
</feature>
<dbReference type="STRING" id="1166018.FAES_2447"/>
<keyword evidence="4" id="KW-0413">Isomerase</keyword>
<dbReference type="SUPFAM" id="SSF47336">
    <property type="entry name" value="ACP-like"/>
    <property type="match status" value="1"/>
</dbReference>
<keyword evidence="5" id="KW-1185">Reference proteome</keyword>
<dbReference type="PROSITE" id="PS50075">
    <property type="entry name" value="CARRIER"/>
    <property type="match status" value="1"/>
</dbReference>
<protein>
    <submittedName>
        <fullName evidence="4">Amino acid adenylation domain protein</fullName>
        <ecNumber evidence="4">5.1.1.11</ecNumber>
    </submittedName>
</protein>
<dbReference type="Pfam" id="PF00550">
    <property type="entry name" value="PP-binding"/>
    <property type="match status" value="1"/>
</dbReference>
<organism evidence="4 5">
    <name type="scientific">Fibrella aestuarina BUZ 2</name>
    <dbReference type="NCBI Taxonomy" id="1166018"/>
    <lineage>
        <taxon>Bacteria</taxon>
        <taxon>Pseudomonadati</taxon>
        <taxon>Bacteroidota</taxon>
        <taxon>Cytophagia</taxon>
        <taxon>Cytophagales</taxon>
        <taxon>Spirosomataceae</taxon>
        <taxon>Fibrella</taxon>
    </lineage>
</organism>
<dbReference type="GO" id="GO:0031177">
    <property type="term" value="F:phosphopantetheine binding"/>
    <property type="evidence" value="ECO:0007669"/>
    <property type="project" value="InterPro"/>
</dbReference>
<dbReference type="InterPro" id="IPR001031">
    <property type="entry name" value="Thioesterase"/>
</dbReference>
<dbReference type="PANTHER" id="PTHR45527">
    <property type="entry name" value="NONRIBOSOMAL PEPTIDE SYNTHETASE"/>
    <property type="match status" value="1"/>
</dbReference>
<dbReference type="SUPFAM" id="SSF56801">
    <property type="entry name" value="Acetyl-CoA synthetase-like"/>
    <property type="match status" value="1"/>
</dbReference>
<dbReference type="InterPro" id="IPR029058">
    <property type="entry name" value="AB_hydrolase_fold"/>
</dbReference>
<dbReference type="Pfam" id="PF13193">
    <property type="entry name" value="AMP-binding_C"/>
    <property type="match status" value="1"/>
</dbReference>
<dbReference type="Gene3D" id="3.40.50.1820">
    <property type="entry name" value="alpha/beta hydrolase"/>
    <property type="match status" value="1"/>
</dbReference>
<dbReference type="eggNOG" id="COG3319">
    <property type="taxonomic scope" value="Bacteria"/>
</dbReference>
<dbReference type="PRINTS" id="PR00154">
    <property type="entry name" value="AMPBINDING"/>
</dbReference>
<dbReference type="SMART" id="SM00823">
    <property type="entry name" value="PKS_PP"/>
    <property type="match status" value="1"/>
</dbReference>
<proteinExistence type="predicted"/>
<dbReference type="InterPro" id="IPR020845">
    <property type="entry name" value="AMP-binding_CS"/>
</dbReference>
<dbReference type="GO" id="GO:0047462">
    <property type="term" value="F:phenylalanine racemase (ATP-hydrolyzing) activity"/>
    <property type="evidence" value="ECO:0007669"/>
    <property type="project" value="UniProtKB-EC"/>
</dbReference>
<dbReference type="GO" id="GO:0043041">
    <property type="term" value="P:amino acid activation for nonribosomal peptide biosynthetic process"/>
    <property type="evidence" value="ECO:0007669"/>
    <property type="project" value="TreeGrafter"/>
</dbReference>
<dbReference type="OrthoDB" id="4317020at2"/>
<name>I0K8K3_9BACT</name>
<dbReference type="GO" id="GO:0005737">
    <property type="term" value="C:cytoplasm"/>
    <property type="evidence" value="ECO:0007669"/>
    <property type="project" value="TreeGrafter"/>
</dbReference>
<evidence type="ECO:0000259" key="3">
    <source>
        <dbReference type="PROSITE" id="PS50075"/>
    </source>
</evidence>
<dbReference type="AlphaFoldDB" id="I0K8K3"/>
<dbReference type="Gene3D" id="3.40.50.980">
    <property type="match status" value="2"/>
</dbReference>
<dbReference type="InterPro" id="IPR020459">
    <property type="entry name" value="AMP-binding"/>
</dbReference>
<dbReference type="InterPro" id="IPR025110">
    <property type="entry name" value="AMP-bd_C"/>
</dbReference>
<reference evidence="4 5" key="1">
    <citation type="journal article" date="2012" name="J. Bacteriol.">
        <title>Genome Sequence of Fibrella aestuarina BUZ 2T, a Filamentous Marine Bacterium.</title>
        <authorList>
            <person name="Filippini M."/>
            <person name="Qi W."/>
            <person name="Blom J."/>
            <person name="Goesmann A."/>
            <person name="Smits T.H."/>
            <person name="Bagheri H.C."/>
        </authorList>
    </citation>
    <scope>NUCLEOTIDE SEQUENCE [LARGE SCALE GENOMIC DNA]</scope>
    <source>
        <strain evidence="5">BUZ 2T</strain>
    </source>
</reference>
<dbReference type="PROSITE" id="PS00455">
    <property type="entry name" value="AMP_BINDING"/>
    <property type="match status" value="1"/>
</dbReference>
<evidence type="ECO:0000313" key="5">
    <source>
        <dbReference type="Proteomes" id="UP000011058"/>
    </source>
</evidence>
<dbReference type="PANTHER" id="PTHR45527:SF1">
    <property type="entry name" value="FATTY ACID SYNTHASE"/>
    <property type="match status" value="1"/>
</dbReference>
<dbReference type="InterPro" id="IPR000873">
    <property type="entry name" value="AMP-dep_synth/lig_dom"/>
</dbReference>
<dbReference type="Pfam" id="PF00975">
    <property type="entry name" value="Thioesterase"/>
    <property type="match status" value="1"/>
</dbReference>
<evidence type="ECO:0000256" key="2">
    <source>
        <dbReference type="ARBA" id="ARBA00022553"/>
    </source>
</evidence>
<dbReference type="Gene3D" id="3.30.300.30">
    <property type="match status" value="1"/>
</dbReference>
<evidence type="ECO:0000256" key="1">
    <source>
        <dbReference type="ARBA" id="ARBA00022450"/>
    </source>
</evidence>
<dbReference type="InterPro" id="IPR009081">
    <property type="entry name" value="PP-bd_ACP"/>
</dbReference>
<keyword evidence="2" id="KW-0597">Phosphoprotein</keyword>
<dbReference type="SUPFAM" id="SSF53474">
    <property type="entry name" value="alpha/beta-Hydrolases"/>
    <property type="match status" value="1"/>
</dbReference>
<dbReference type="NCBIfam" id="TIGR01733">
    <property type="entry name" value="AA-adenyl-dom"/>
    <property type="match status" value="1"/>
</dbReference>
<dbReference type="InterPro" id="IPR036736">
    <property type="entry name" value="ACP-like_sf"/>
</dbReference>
<dbReference type="InterPro" id="IPR010071">
    <property type="entry name" value="AA_adenyl_dom"/>
</dbReference>